<evidence type="ECO:0000313" key="3">
    <source>
        <dbReference type="Proteomes" id="UP001221898"/>
    </source>
</evidence>
<name>A0AAD7SLF2_9TELE</name>
<feature type="compositionally biased region" description="Polar residues" evidence="1">
    <location>
        <begin position="55"/>
        <end position="71"/>
    </location>
</feature>
<dbReference type="Proteomes" id="UP001221898">
    <property type="component" value="Unassembled WGS sequence"/>
</dbReference>
<accession>A0AAD7SLF2</accession>
<organism evidence="2 3">
    <name type="scientific">Aldrovandia affinis</name>
    <dbReference type="NCBI Taxonomy" id="143900"/>
    <lineage>
        <taxon>Eukaryota</taxon>
        <taxon>Metazoa</taxon>
        <taxon>Chordata</taxon>
        <taxon>Craniata</taxon>
        <taxon>Vertebrata</taxon>
        <taxon>Euteleostomi</taxon>
        <taxon>Actinopterygii</taxon>
        <taxon>Neopterygii</taxon>
        <taxon>Teleostei</taxon>
        <taxon>Notacanthiformes</taxon>
        <taxon>Halosauridae</taxon>
        <taxon>Aldrovandia</taxon>
    </lineage>
</organism>
<sequence>MGPLRKRGWLPSASHALCRLTDEQTEARVSEPTEFALTPPTTRGRISNAERARTRASNLSDRPAQTKSVKASTPKLPAAAWSSATPPPFPGKSRQRP</sequence>
<keyword evidence="3" id="KW-1185">Reference proteome</keyword>
<protein>
    <submittedName>
        <fullName evidence="2">Uncharacterized protein</fullName>
    </submittedName>
</protein>
<evidence type="ECO:0000256" key="1">
    <source>
        <dbReference type="SAM" id="MobiDB-lite"/>
    </source>
</evidence>
<evidence type="ECO:0000313" key="2">
    <source>
        <dbReference type="EMBL" id="KAJ8404810.1"/>
    </source>
</evidence>
<dbReference type="AlphaFoldDB" id="A0AAD7SLF2"/>
<comment type="caution">
    <text evidence="2">The sequence shown here is derived from an EMBL/GenBank/DDBJ whole genome shotgun (WGS) entry which is preliminary data.</text>
</comment>
<proteinExistence type="predicted"/>
<dbReference type="EMBL" id="JAINUG010000051">
    <property type="protein sequence ID" value="KAJ8404810.1"/>
    <property type="molecule type" value="Genomic_DNA"/>
</dbReference>
<reference evidence="2" key="1">
    <citation type="journal article" date="2023" name="Science">
        <title>Genome structures resolve the early diversification of teleost fishes.</title>
        <authorList>
            <person name="Parey E."/>
            <person name="Louis A."/>
            <person name="Montfort J."/>
            <person name="Bouchez O."/>
            <person name="Roques C."/>
            <person name="Iampietro C."/>
            <person name="Lluch J."/>
            <person name="Castinel A."/>
            <person name="Donnadieu C."/>
            <person name="Desvignes T."/>
            <person name="Floi Bucao C."/>
            <person name="Jouanno E."/>
            <person name="Wen M."/>
            <person name="Mejri S."/>
            <person name="Dirks R."/>
            <person name="Jansen H."/>
            <person name="Henkel C."/>
            <person name="Chen W.J."/>
            <person name="Zahm M."/>
            <person name="Cabau C."/>
            <person name="Klopp C."/>
            <person name="Thompson A.W."/>
            <person name="Robinson-Rechavi M."/>
            <person name="Braasch I."/>
            <person name="Lecointre G."/>
            <person name="Bobe J."/>
            <person name="Postlethwait J.H."/>
            <person name="Berthelot C."/>
            <person name="Roest Crollius H."/>
            <person name="Guiguen Y."/>
        </authorList>
    </citation>
    <scope>NUCLEOTIDE SEQUENCE</scope>
    <source>
        <strain evidence="2">NC1722</strain>
    </source>
</reference>
<feature type="region of interest" description="Disordered" evidence="1">
    <location>
        <begin position="24"/>
        <end position="97"/>
    </location>
</feature>
<gene>
    <name evidence="2" type="ORF">AAFF_G00331970</name>
</gene>